<keyword evidence="6 8" id="KW-0472">Membrane</keyword>
<comment type="caution">
    <text evidence="10">The sequence shown here is derived from an EMBL/GenBank/DDBJ whole genome shotgun (WGS) entry which is preliminary data.</text>
</comment>
<feature type="transmembrane region" description="Helical" evidence="8">
    <location>
        <begin position="539"/>
        <end position="556"/>
    </location>
</feature>
<feature type="region of interest" description="Disordered" evidence="7">
    <location>
        <begin position="708"/>
        <end position="730"/>
    </location>
</feature>
<feature type="transmembrane region" description="Helical" evidence="8">
    <location>
        <begin position="563"/>
        <end position="584"/>
    </location>
</feature>
<evidence type="ECO:0000256" key="5">
    <source>
        <dbReference type="ARBA" id="ARBA00022989"/>
    </source>
</evidence>
<feature type="transmembrane region" description="Helical" evidence="8">
    <location>
        <begin position="202"/>
        <end position="218"/>
    </location>
</feature>
<sequence>MHRQIAGKLTGPVTKWIVLLVVLVAAGGLGGFAGKLTDVQDNEASSWLPASAESTKAFKELEKIQDTQDVTTTVVYYRKGGLTDADLAAINSQGAEIAKVRGVVKRGNDQLPAVITPAIAAGIAAQSPDAAKALGPFVSSDGTVAKVELTQNFGDKLWYELPKTAKDIRKLSAIDGVQVYVAGFGGSIADQASIFTSFDGKLLFITLGVVILILLFTYRSPILWLLPIFCAAVSLGISMGLLYLLAKYAGLTVNGQTQFILTVLVIGAGTDYALLLIARYREELRRHENRHEAMAFALHRAAPAIFASSATVVVGLLCLLFAELNSTAGLGPANAIGVAVTSVVMMTLLPALLVICGRWIFWPQRPTYGSSEPTAAGFWAKVGDTVSRRPRAVWLVTGGVLLLLCLGALRLDTAGLASDDTYTKKVDSVTGQKVMQEHGLVDATSPIQVVTKADQADAVRQAMSGVDGAADPSDPFVVGDLALITANPTNPDPLSTEAFDAVRSMRDAVHAVPGADAKVTGSSALTLDVEHANSRDSKVIVPIVLVAVFLILMLLLRALLAPLLLIGTVILSFAAAFGLSGLVFDFIYGHHHTDSGYPLMAFVFLVALGIDYNIFLMTRVREEALVHGTRRGSLIALSSTGGVITSAGFVLAATFAALATMPLVFTLQLGTTIALGVLLDTMIVRSVLVTALNLDLGGKIWWPSRLDRGPGSTDTAAPEAPEADRVPAGV</sequence>
<dbReference type="InterPro" id="IPR050545">
    <property type="entry name" value="Mycobact_MmpL"/>
</dbReference>
<gene>
    <name evidence="10" type="ORF">ACFQ3F_02170</name>
</gene>
<evidence type="ECO:0000256" key="8">
    <source>
        <dbReference type="SAM" id="Phobius"/>
    </source>
</evidence>
<dbReference type="InterPro" id="IPR000731">
    <property type="entry name" value="SSD"/>
</dbReference>
<dbReference type="PANTHER" id="PTHR33406">
    <property type="entry name" value="MEMBRANE PROTEIN MJ1562-RELATED"/>
    <property type="match status" value="1"/>
</dbReference>
<feature type="transmembrane region" description="Helical" evidence="8">
    <location>
        <begin position="225"/>
        <end position="246"/>
    </location>
</feature>
<comment type="subcellular location">
    <subcellularLocation>
        <location evidence="1">Cell membrane</location>
        <topology evidence="1">Multi-pass membrane protein</topology>
    </subcellularLocation>
</comment>
<dbReference type="RefSeq" id="WP_367920027.1">
    <property type="nucleotide sequence ID" value="NZ_BAABAC010000025.1"/>
</dbReference>
<evidence type="ECO:0000256" key="2">
    <source>
        <dbReference type="ARBA" id="ARBA00010157"/>
    </source>
</evidence>
<evidence type="ECO:0000256" key="3">
    <source>
        <dbReference type="ARBA" id="ARBA00022475"/>
    </source>
</evidence>
<dbReference type="InterPro" id="IPR004869">
    <property type="entry name" value="MMPL_dom"/>
</dbReference>
<feature type="transmembrane region" description="Helical" evidence="8">
    <location>
        <begin position="258"/>
        <end position="280"/>
    </location>
</feature>
<dbReference type="SUPFAM" id="SSF82866">
    <property type="entry name" value="Multidrug efflux transporter AcrB transmembrane domain"/>
    <property type="match status" value="2"/>
</dbReference>
<evidence type="ECO:0000256" key="4">
    <source>
        <dbReference type="ARBA" id="ARBA00022692"/>
    </source>
</evidence>
<evidence type="ECO:0000256" key="6">
    <source>
        <dbReference type="ARBA" id="ARBA00023136"/>
    </source>
</evidence>
<feature type="transmembrane region" description="Helical" evidence="8">
    <location>
        <begin position="301"/>
        <end position="322"/>
    </location>
</feature>
<organism evidence="10 11">
    <name type="scientific">Nocardioides ginsengisoli</name>
    <dbReference type="NCBI Taxonomy" id="363868"/>
    <lineage>
        <taxon>Bacteria</taxon>
        <taxon>Bacillati</taxon>
        <taxon>Actinomycetota</taxon>
        <taxon>Actinomycetes</taxon>
        <taxon>Propionibacteriales</taxon>
        <taxon>Nocardioidaceae</taxon>
        <taxon>Nocardioides</taxon>
    </lineage>
</organism>
<protein>
    <submittedName>
        <fullName evidence="10">MMPL family transporter</fullName>
    </submittedName>
</protein>
<keyword evidence="3" id="KW-1003">Cell membrane</keyword>
<name>A0ABW3VVI9_9ACTN</name>
<proteinExistence type="inferred from homology"/>
<keyword evidence="5 8" id="KW-1133">Transmembrane helix</keyword>
<evidence type="ECO:0000256" key="7">
    <source>
        <dbReference type="SAM" id="MobiDB-lite"/>
    </source>
</evidence>
<dbReference type="Proteomes" id="UP001597229">
    <property type="component" value="Unassembled WGS sequence"/>
</dbReference>
<evidence type="ECO:0000259" key="9">
    <source>
        <dbReference type="PROSITE" id="PS50156"/>
    </source>
</evidence>
<evidence type="ECO:0000256" key="1">
    <source>
        <dbReference type="ARBA" id="ARBA00004651"/>
    </source>
</evidence>
<dbReference type="PROSITE" id="PS50156">
    <property type="entry name" value="SSD"/>
    <property type="match status" value="1"/>
</dbReference>
<evidence type="ECO:0000313" key="10">
    <source>
        <dbReference type="EMBL" id="MFD1246585.1"/>
    </source>
</evidence>
<evidence type="ECO:0000313" key="11">
    <source>
        <dbReference type="Proteomes" id="UP001597229"/>
    </source>
</evidence>
<dbReference type="Pfam" id="PF03176">
    <property type="entry name" value="MMPL"/>
    <property type="match status" value="2"/>
</dbReference>
<feature type="transmembrane region" description="Helical" evidence="8">
    <location>
        <begin position="634"/>
        <end position="661"/>
    </location>
</feature>
<reference evidence="11" key="1">
    <citation type="journal article" date="2019" name="Int. J. Syst. Evol. Microbiol.">
        <title>The Global Catalogue of Microorganisms (GCM) 10K type strain sequencing project: providing services to taxonomists for standard genome sequencing and annotation.</title>
        <authorList>
            <consortium name="The Broad Institute Genomics Platform"/>
            <consortium name="The Broad Institute Genome Sequencing Center for Infectious Disease"/>
            <person name="Wu L."/>
            <person name="Ma J."/>
        </authorList>
    </citation>
    <scope>NUCLEOTIDE SEQUENCE [LARGE SCALE GENOMIC DNA]</scope>
    <source>
        <strain evidence="11">CCUG 52478</strain>
    </source>
</reference>
<dbReference type="EMBL" id="JBHTLX010000004">
    <property type="protein sequence ID" value="MFD1246585.1"/>
    <property type="molecule type" value="Genomic_DNA"/>
</dbReference>
<feature type="transmembrane region" description="Helical" evidence="8">
    <location>
        <begin position="673"/>
        <end position="696"/>
    </location>
</feature>
<feature type="domain" description="SSD" evidence="9">
    <location>
        <begin position="223"/>
        <end position="355"/>
    </location>
</feature>
<dbReference type="PANTHER" id="PTHR33406:SF6">
    <property type="entry name" value="MEMBRANE PROTEIN YDGH-RELATED"/>
    <property type="match status" value="1"/>
</dbReference>
<feature type="transmembrane region" description="Helical" evidence="8">
    <location>
        <begin position="392"/>
        <end position="411"/>
    </location>
</feature>
<dbReference type="Gene3D" id="1.20.1640.10">
    <property type="entry name" value="Multidrug efflux transporter AcrB transmembrane domain"/>
    <property type="match status" value="2"/>
</dbReference>
<keyword evidence="4 8" id="KW-0812">Transmembrane</keyword>
<feature type="transmembrane region" description="Helical" evidence="8">
    <location>
        <begin position="596"/>
        <end position="614"/>
    </location>
</feature>
<accession>A0ABW3VVI9</accession>
<feature type="transmembrane region" description="Helical" evidence="8">
    <location>
        <begin position="334"/>
        <end position="361"/>
    </location>
</feature>
<keyword evidence="11" id="KW-1185">Reference proteome</keyword>
<comment type="similarity">
    <text evidence="2">Belongs to the resistance-nodulation-cell division (RND) (TC 2.A.6) family. MmpL subfamily.</text>
</comment>